<protein>
    <submittedName>
        <fullName evidence="1">Uncharacterized protein</fullName>
    </submittedName>
</protein>
<dbReference type="EMBL" id="VUJU01000040">
    <property type="protein sequence ID" value="KAF0773666.1"/>
    <property type="molecule type" value="Genomic_DNA"/>
</dbReference>
<gene>
    <name evidence="1" type="ORF">FWK35_00010579</name>
</gene>
<comment type="caution">
    <text evidence="1">The sequence shown here is derived from an EMBL/GenBank/DDBJ whole genome shotgun (WGS) entry which is preliminary data.</text>
</comment>
<name>A0A6G0ZRQ5_APHCR</name>
<keyword evidence="2" id="KW-1185">Reference proteome</keyword>
<dbReference type="OrthoDB" id="6625865at2759"/>
<evidence type="ECO:0000313" key="2">
    <source>
        <dbReference type="Proteomes" id="UP000478052"/>
    </source>
</evidence>
<feature type="non-terminal residue" evidence="1">
    <location>
        <position position="1"/>
    </location>
</feature>
<evidence type="ECO:0000313" key="1">
    <source>
        <dbReference type="EMBL" id="KAF0773666.1"/>
    </source>
</evidence>
<proteinExistence type="predicted"/>
<reference evidence="1 2" key="1">
    <citation type="submission" date="2019-08" db="EMBL/GenBank/DDBJ databases">
        <title>Whole genome of Aphis craccivora.</title>
        <authorList>
            <person name="Voronova N.V."/>
            <person name="Shulinski R.S."/>
            <person name="Bandarenka Y.V."/>
            <person name="Zhorov D.G."/>
            <person name="Warner D."/>
        </authorList>
    </citation>
    <scope>NUCLEOTIDE SEQUENCE [LARGE SCALE GENOMIC DNA]</scope>
    <source>
        <strain evidence="1">180601</strain>
        <tissue evidence="1">Whole Body</tissue>
    </source>
</reference>
<sequence>LFHNNTLNHTNPLISNLSFLTLHDNPKRLLKRNWPRDLLDQ</sequence>
<dbReference type="Proteomes" id="UP000478052">
    <property type="component" value="Unassembled WGS sequence"/>
</dbReference>
<organism evidence="1 2">
    <name type="scientific">Aphis craccivora</name>
    <name type="common">Cowpea aphid</name>
    <dbReference type="NCBI Taxonomy" id="307492"/>
    <lineage>
        <taxon>Eukaryota</taxon>
        <taxon>Metazoa</taxon>
        <taxon>Ecdysozoa</taxon>
        <taxon>Arthropoda</taxon>
        <taxon>Hexapoda</taxon>
        <taxon>Insecta</taxon>
        <taxon>Pterygota</taxon>
        <taxon>Neoptera</taxon>
        <taxon>Paraneoptera</taxon>
        <taxon>Hemiptera</taxon>
        <taxon>Sternorrhyncha</taxon>
        <taxon>Aphidomorpha</taxon>
        <taxon>Aphidoidea</taxon>
        <taxon>Aphididae</taxon>
        <taxon>Aphidini</taxon>
        <taxon>Aphis</taxon>
        <taxon>Aphis</taxon>
    </lineage>
</organism>
<accession>A0A6G0ZRQ5</accession>
<dbReference type="AlphaFoldDB" id="A0A6G0ZRQ5"/>